<feature type="region of interest" description="Disordered" evidence="1">
    <location>
        <begin position="638"/>
        <end position="666"/>
    </location>
</feature>
<dbReference type="GeneID" id="118467823"/>
<dbReference type="GO" id="GO:0045945">
    <property type="term" value="P:positive regulation of transcription by RNA polymerase III"/>
    <property type="evidence" value="ECO:0007669"/>
    <property type="project" value="TreeGrafter"/>
</dbReference>
<feature type="region of interest" description="Disordered" evidence="1">
    <location>
        <begin position="712"/>
        <end position="734"/>
    </location>
</feature>
<dbReference type="VEuPathDB" id="VectorBase:AALB009816"/>
<feature type="compositionally biased region" description="Basic residues" evidence="1">
    <location>
        <begin position="655"/>
        <end position="666"/>
    </location>
</feature>
<evidence type="ECO:0000313" key="3">
    <source>
        <dbReference type="EnsemblMetazoa" id="AALB009816-PA"/>
    </source>
</evidence>
<dbReference type="PANTHER" id="PTHR14633">
    <property type="entry name" value="LITTLE ELONGATION COMPLEX SUBUNIT 2"/>
    <property type="match status" value="1"/>
</dbReference>
<feature type="region of interest" description="Disordered" evidence="1">
    <location>
        <begin position="50"/>
        <end position="72"/>
    </location>
</feature>
<evidence type="ECO:0000259" key="2">
    <source>
        <dbReference type="Pfam" id="PF10505"/>
    </source>
</evidence>
<dbReference type="GO" id="GO:0008023">
    <property type="term" value="C:transcription elongation factor complex"/>
    <property type="evidence" value="ECO:0007669"/>
    <property type="project" value="InterPro"/>
</dbReference>
<feature type="compositionally biased region" description="Polar residues" evidence="1">
    <location>
        <begin position="373"/>
        <end position="384"/>
    </location>
</feature>
<reference evidence="3" key="2">
    <citation type="submission" date="2022-08" db="UniProtKB">
        <authorList>
            <consortium name="EnsemblMetazoa"/>
        </authorList>
    </citation>
    <scope>IDENTIFICATION</scope>
    <source>
        <strain evidence="3">STECLA/ALBI9_A</strain>
    </source>
</reference>
<dbReference type="STRING" id="7167.A0A182FTD6"/>
<dbReference type="VEuPathDB" id="VectorBase:AALB20_033809"/>
<dbReference type="GO" id="GO:0042796">
    <property type="term" value="P:snRNA transcription by RNA polymerase III"/>
    <property type="evidence" value="ECO:0007669"/>
    <property type="project" value="TreeGrafter"/>
</dbReference>
<dbReference type="EnsemblMetazoa" id="AALB009816-RA">
    <property type="protein sequence ID" value="AALB009816-PA"/>
    <property type="gene ID" value="AALB009816"/>
</dbReference>
<dbReference type="Pfam" id="PF10505">
    <property type="entry name" value="NARG2_C"/>
    <property type="match status" value="1"/>
</dbReference>
<dbReference type="InterPro" id="IPR019535">
    <property type="entry name" value="ICE2_C"/>
</dbReference>
<sequence>MEAFKSLDWSKNKPLPERVLYEQYLVDLCDFPDDIFNLHIDEIDPVHEVKSRTAEDASRPVPELPTDPRTGETVRQLTIDTTKPLRMFNRFPSGSVLNRGEHQLCLATLNKLNMRLPMTDGKDEKNLRIYHALMQKLTPERDMFEQFVRNHFMTNLLWRVKTISAPLNTLLVDLWRWKANQWLQQLGTKSYPSTSYQLMTAVASVSYHEHEKGVNFVPFDSEQSVIETGDVRRLFPENVFSCSTLLRSHRVLDPFRDEWCALRDAKRKSIARAAVETLLEHQPEISIVLSASSVALLLNEKRNSEEEWTIPFRLAMVAGRKVLTVDSKLPPVKLSTPVRNAKAHRLLVKSFTTFLQTEQFATPAVSEGEQKDTPANASTNQPTERQYRAVRFDEYMQKVDESTRRALDKRQHENRFYQLWKLTDEQSDEEQGVLIDFRQDFYQTLRKTRLFMNLSVKLEHQTEFGAEQMTKAELLHEWARQLLRPNSKTLRIRLDPVTHRIISSHYLELRDIEEELLRLYAIRPRHLITSMWGTLRCMQRFPVGSYLLHRDQRTVQGWSVYTEVGREREQQFNPNAIVYDLRTRLRAIEYDLPPLEQYDWIPIDKCFITQLHREGSILPCSFPHWTPVRQLNTREKLKLKKKPSTADQQNAMQQRAKKSKMQTKKIKRKEKLKLLQQEKAKKERLLHTLSQYAPYEGPASSTTGARGVAKMAGAAAAPSAGEGTPTSLKEAAMAQQPADYNSYQLYAGMLSYHGSQK</sequence>
<evidence type="ECO:0000256" key="1">
    <source>
        <dbReference type="SAM" id="MobiDB-lite"/>
    </source>
</evidence>
<dbReference type="RefSeq" id="XP_035794605.1">
    <property type="nucleotide sequence ID" value="XM_035938712.1"/>
</dbReference>
<dbReference type="AlphaFoldDB" id="A0A182FTD6"/>
<proteinExistence type="predicted"/>
<feature type="compositionally biased region" description="Low complexity" evidence="1">
    <location>
        <begin position="712"/>
        <end position="723"/>
    </location>
</feature>
<organism evidence="3 4">
    <name type="scientific">Anopheles albimanus</name>
    <name type="common">New world malaria mosquito</name>
    <dbReference type="NCBI Taxonomy" id="7167"/>
    <lineage>
        <taxon>Eukaryota</taxon>
        <taxon>Metazoa</taxon>
        <taxon>Ecdysozoa</taxon>
        <taxon>Arthropoda</taxon>
        <taxon>Hexapoda</taxon>
        <taxon>Insecta</taxon>
        <taxon>Pterygota</taxon>
        <taxon>Neoptera</taxon>
        <taxon>Endopterygota</taxon>
        <taxon>Diptera</taxon>
        <taxon>Nematocera</taxon>
        <taxon>Culicoidea</taxon>
        <taxon>Culicidae</taxon>
        <taxon>Anophelinae</taxon>
        <taxon>Anopheles</taxon>
    </lineage>
</organism>
<accession>A0A182FTD6</accession>
<dbReference type="Proteomes" id="UP000069272">
    <property type="component" value="Chromosome 3R"/>
</dbReference>
<reference evidence="3 4" key="1">
    <citation type="journal article" date="2017" name="G3 (Bethesda)">
        <title>The Physical Genome Mapping of Anopheles albimanus Corrected Scaffold Misassemblies and Identified Interarm Rearrangements in Genus Anopheles.</title>
        <authorList>
            <person name="Artemov G.N."/>
            <person name="Peery A.N."/>
            <person name="Jiang X."/>
            <person name="Tu Z."/>
            <person name="Stegniy V.N."/>
            <person name="Sharakhova M.V."/>
            <person name="Sharakhov I.V."/>
        </authorList>
    </citation>
    <scope>NUCLEOTIDE SEQUENCE [LARGE SCALE GENOMIC DNA]</scope>
    <source>
        <strain evidence="3 4">ALBI9_A</strain>
    </source>
</reference>
<name>A0A182FTD6_ANOAL</name>
<dbReference type="GO" id="GO:0042795">
    <property type="term" value="P:snRNA transcription by RNA polymerase II"/>
    <property type="evidence" value="ECO:0007669"/>
    <property type="project" value="TreeGrafter"/>
</dbReference>
<dbReference type="PANTHER" id="PTHR14633:SF3">
    <property type="entry name" value="LITTLE ELONGATION COMPLEX SUBUNIT 2"/>
    <property type="match status" value="1"/>
</dbReference>
<evidence type="ECO:0000313" key="4">
    <source>
        <dbReference type="Proteomes" id="UP000069272"/>
    </source>
</evidence>
<dbReference type="OrthoDB" id="6288737at2759"/>
<protein>
    <recommendedName>
        <fullName evidence="2">Little elongation complex subunit 2 C-terminal domain-containing protein</fullName>
    </recommendedName>
</protein>
<feature type="region of interest" description="Disordered" evidence="1">
    <location>
        <begin position="362"/>
        <end position="384"/>
    </location>
</feature>
<feature type="domain" description="Little elongation complex subunit 2 C-terminal" evidence="2">
    <location>
        <begin position="410"/>
        <end position="624"/>
    </location>
</feature>
<keyword evidence="4" id="KW-1185">Reference proteome</keyword>
<dbReference type="KEGG" id="aali:118467823"/>